<sequence length="48" mass="5539">MLFGIQNFLSIPIQFLILKRVKVITDRGNPFLAIRTIILHWITSILSS</sequence>
<dbReference type="Proteomes" id="UP000044806">
    <property type="component" value="Unassembled WGS sequence"/>
</dbReference>
<dbReference type="EMBL" id="CWOW01000010">
    <property type="protein sequence ID" value="CSA69442.1"/>
    <property type="molecule type" value="Genomic_DNA"/>
</dbReference>
<gene>
    <name evidence="1" type="ORF">ERS013165_02204</name>
</gene>
<evidence type="ECO:0000313" key="2">
    <source>
        <dbReference type="Proteomes" id="UP000044806"/>
    </source>
</evidence>
<dbReference type="AlphaFoldDB" id="A0A655QSN2"/>
<accession>A0A655QSN2</accession>
<proteinExistence type="predicted"/>
<protein>
    <submittedName>
        <fullName evidence="1">Uncharacterized protein</fullName>
    </submittedName>
</protein>
<evidence type="ECO:0000313" key="1">
    <source>
        <dbReference type="EMBL" id="CSA69442.1"/>
    </source>
</evidence>
<reference evidence="1 2" key="1">
    <citation type="submission" date="2015-07" db="EMBL/GenBank/DDBJ databases">
        <authorList>
            <consortium name="Pathogen Informatics"/>
        </authorList>
    </citation>
    <scope>NUCLEOTIDE SEQUENCE [LARGE SCALE GENOMIC DNA]</scope>
    <source>
        <strain evidence="1 2">A51</strain>
    </source>
</reference>
<name>A0A655QSN2_VIBCL</name>
<organism evidence="1 2">
    <name type="scientific">Vibrio cholerae</name>
    <dbReference type="NCBI Taxonomy" id="666"/>
    <lineage>
        <taxon>Bacteria</taxon>
        <taxon>Pseudomonadati</taxon>
        <taxon>Pseudomonadota</taxon>
        <taxon>Gammaproteobacteria</taxon>
        <taxon>Vibrionales</taxon>
        <taxon>Vibrionaceae</taxon>
        <taxon>Vibrio</taxon>
    </lineage>
</organism>